<dbReference type="InterPro" id="IPR037175">
    <property type="entry name" value="KFase_sf"/>
</dbReference>
<sequence>MSIQEFLKELKQKKWVDLSHEFGANSPHFPAFKPASAKTIFTSEEDGFFVKEYNFVGQYATHIDPPIHFGAESGEWVSDIPLKDLIAPLVVIDKSEVVKENPDYSLTVDDIKEWENENGNIPEGAFVALRTDWSKRWPNQKLMENPDDAGQNHYPGWSVEAIEYIYETRHAVANGHETYDTDTAVNQPTKGFAAEALALQSGHYQVEMLTHLDEVPATGAIISVMTPKFEESPGFPTRVIAYLP</sequence>
<dbReference type="GeneID" id="97231544"/>
<dbReference type="PANTHER" id="PTHR43564">
    <property type="entry name" value="KYNURENINE FORMAMIDASE-LIKE PROTEIN"/>
    <property type="match status" value="1"/>
</dbReference>
<name>A0A1X0VD38_LEUPS</name>
<dbReference type="InterPro" id="IPR007325">
    <property type="entry name" value="KFase/CYL"/>
</dbReference>
<dbReference type="Proteomes" id="UP000192288">
    <property type="component" value="Unassembled WGS sequence"/>
</dbReference>
<organism evidence="1 2">
    <name type="scientific">Leuconostoc pseudomesenteroides</name>
    <dbReference type="NCBI Taxonomy" id="33968"/>
    <lineage>
        <taxon>Bacteria</taxon>
        <taxon>Bacillati</taxon>
        <taxon>Bacillota</taxon>
        <taxon>Bacilli</taxon>
        <taxon>Lactobacillales</taxon>
        <taxon>Lactobacillaceae</taxon>
        <taxon>Leuconostoc</taxon>
    </lineage>
</organism>
<proteinExistence type="predicted"/>
<evidence type="ECO:0000313" key="1">
    <source>
        <dbReference type="EMBL" id="ORI97496.1"/>
    </source>
</evidence>
<dbReference type="GO" id="GO:0004061">
    <property type="term" value="F:arylformamidase activity"/>
    <property type="evidence" value="ECO:0007669"/>
    <property type="project" value="InterPro"/>
</dbReference>
<dbReference type="RefSeq" id="WP_004913004.1">
    <property type="nucleotide sequence ID" value="NZ_MPLS01000023.1"/>
</dbReference>
<dbReference type="STRING" id="33968.BMS77_07555"/>
<gene>
    <name evidence="1" type="ORF">BMR96_06760</name>
</gene>
<reference evidence="1 2" key="1">
    <citation type="journal article" date="2017" name="Front. Microbiol.">
        <title>Genomic Characterization of Dairy Associated Leuconostoc Species and Diversity of Leuconostocs in Undefined Mixed Mesophilic Starter Cultures.</title>
        <authorList>
            <person name="Frantzen C.A."/>
            <person name="Kot W."/>
            <person name="Pedersen T.B."/>
            <person name="Ardo Y.M."/>
            <person name="Broadbent J.R."/>
            <person name="Neve H."/>
            <person name="Hansen L.H."/>
            <person name="Dal Bello F."/>
            <person name="Ostlie H.M."/>
            <person name="Kleppen H.P."/>
            <person name="Vogensen F.K."/>
            <person name="Holo H."/>
        </authorList>
    </citation>
    <scope>NUCLEOTIDE SEQUENCE [LARGE SCALE GENOMIC DNA]</scope>
    <source>
        <strain evidence="1 2">LMGCF08</strain>
    </source>
</reference>
<dbReference type="SUPFAM" id="SSF102198">
    <property type="entry name" value="Putative cyclase"/>
    <property type="match status" value="1"/>
</dbReference>
<protein>
    <submittedName>
        <fullName evidence="1">Cyclase</fullName>
    </submittedName>
</protein>
<comment type="caution">
    <text evidence="1">The sequence shown here is derived from an EMBL/GenBank/DDBJ whole genome shotgun (WGS) entry which is preliminary data.</text>
</comment>
<evidence type="ECO:0000313" key="2">
    <source>
        <dbReference type="Proteomes" id="UP000192288"/>
    </source>
</evidence>
<dbReference type="PANTHER" id="PTHR43564:SF2">
    <property type="entry name" value="BLR6059 PROTEIN"/>
    <property type="match status" value="1"/>
</dbReference>
<dbReference type="AlphaFoldDB" id="A0A1X0VD38"/>
<dbReference type="EMBL" id="MPLS01000023">
    <property type="protein sequence ID" value="ORI97496.1"/>
    <property type="molecule type" value="Genomic_DNA"/>
</dbReference>
<dbReference type="eggNOG" id="COG1878">
    <property type="taxonomic scope" value="Bacteria"/>
</dbReference>
<dbReference type="Pfam" id="PF04199">
    <property type="entry name" value="Cyclase"/>
    <property type="match status" value="1"/>
</dbReference>
<dbReference type="Gene3D" id="3.50.30.50">
    <property type="entry name" value="Putative cyclase"/>
    <property type="match status" value="1"/>
</dbReference>
<accession>A0A1X0VD38</accession>
<dbReference type="GO" id="GO:0019441">
    <property type="term" value="P:L-tryptophan catabolic process to kynurenine"/>
    <property type="evidence" value="ECO:0007669"/>
    <property type="project" value="InterPro"/>
</dbReference>